<gene>
    <name evidence="8" type="ORF">DPMN_101743</name>
</gene>
<dbReference type="PANTHER" id="PTHR10029">
    <property type="entry name" value="ACYLPHOSPHATASE"/>
    <property type="match status" value="1"/>
</dbReference>
<keyword evidence="9" id="KW-1185">Reference proteome</keyword>
<feature type="active site" evidence="5">
    <location>
        <position position="48"/>
    </location>
</feature>
<dbReference type="InterPro" id="IPR017968">
    <property type="entry name" value="Acylphosphatase_CS"/>
</dbReference>
<accession>A0A9D4R8L7</accession>
<dbReference type="InterPro" id="IPR020456">
    <property type="entry name" value="Acylphosphatase"/>
</dbReference>
<comment type="caution">
    <text evidence="8">The sequence shown here is derived from an EMBL/GenBank/DDBJ whole genome shotgun (WGS) entry which is preliminary data.</text>
</comment>
<dbReference type="PRINTS" id="PR00112">
    <property type="entry name" value="ACYLPHPHTASE"/>
</dbReference>
<dbReference type="EC" id="3.6.1.7" evidence="2 5"/>
<protein>
    <recommendedName>
        <fullName evidence="2 5">acylphosphatase</fullName>
        <ecNumber evidence="2 5">3.6.1.7</ecNumber>
    </recommendedName>
</protein>
<dbReference type="SUPFAM" id="SSF54975">
    <property type="entry name" value="Acylphosphatase/BLUF domain-like"/>
    <property type="match status" value="1"/>
</dbReference>
<evidence type="ECO:0000313" key="9">
    <source>
        <dbReference type="Proteomes" id="UP000828390"/>
    </source>
</evidence>
<dbReference type="InterPro" id="IPR036046">
    <property type="entry name" value="Acylphosphatase-like_dom_sf"/>
</dbReference>
<dbReference type="PROSITE" id="PS51160">
    <property type="entry name" value="ACYLPHOSPHATASE_3"/>
    <property type="match status" value="1"/>
</dbReference>
<evidence type="ECO:0000256" key="5">
    <source>
        <dbReference type="PROSITE-ProRule" id="PRU00520"/>
    </source>
</evidence>
<feature type="domain" description="Acylphosphatase-like" evidence="7">
    <location>
        <begin position="15"/>
        <end position="70"/>
    </location>
</feature>
<dbReference type="PANTHER" id="PTHR10029:SF3">
    <property type="entry name" value="ACYLPHOSPHATASE-RELATED"/>
    <property type="match status" value="1"/>
</dbReference>
<evidence type="ECO:0000256" key="2">
    <source>
        <dbReference type="ARBA" id="ARBA00012150"/>
    </source>
</evidence>
<dbReference type="AlphaFoldDB" id="A0A9D4R8L7"/>
<evidence type="ECO:0000256" key="3">
    <source>
        <dbReference type="ARBA" id="ARBA00022801"/>
    </source>
</evidence>
<name>A0A9D4R8L7_DREPO</name>
<dbReference type="PROSITE" id="PS00150">
    <property type="entry name" value="ACYLPHOSPHATASE_1"/>
    <property type="match status" value="1"/>
</dbReference>
<comment type="catalytic activity">
    <reaction evidence="4 5">
        <text>an acyl phosphate + H2O = a carboxylate + phosphate + H(+)</text>
        <dbReference type="Rhea" id="RHEA:14965"/>
        <dbReference type="ChEBI" id="CHEBI:15377"/>
        <dbReference type="ChEBI" id="CHEBI:15378"/>
        <dbReference type="ChEBI" id="CHEBI:29067"/>
        <dbReference type="ChEBI" id="CHEBI:43474"/>
        <dbReference type="ChEBI" id="CHEBI:59918"/>
        <dbReference type="EC" id="3.6.1.7"/>
    </reaction>
</comment>
<keyword evidence="3 5" id="KW-0378">Hydrolase</keyword>
<dbReference type="Gene3D" id="3.30.70.100">
    <property type="match status" value="1"/>
</dbReference>
<organism evidence="8 9">
    <name type="scientific">Dreissena polymorpha</name>
    <name type="common">Zebra mussel</name>
    <name type="synonym">Mytilus polymorpha</name>
    <dbReference type="NCBI Taxonomy" id="45954"/>
    <lineage>
        <taxon>Eukaryota</taxon>
        <taxon>Metazoa</taxon>
        <taxon>Spiralia</taxon>
        <taxon>Lophotrochozoa</taxon>
        <taxon>Mollusca</taxon>
        <taxon>Bivalvia</taxon>
        <taxon>Autobranchia</taxon>
        <taxon>Heteroconchia</taxon>
        <taxon>Euheterodonta</taxon>
        <taxon>Imparidentia</taxon>
        <taxon>Neoheterodontei</taxon>
        <taxon>Myida</taxon>
        <taxon>Dreissenoidea</taxon>
        <taxon>Dreissenidae</taxon>
        <taxon>Dreissena</taxon>
    </lineage>
</organism>
<evidence type="ECO:0000313" key="8">
    <source>
        <dbReference type="EMBL" id="KAH3859096.1"/>
    </source>
</evidence>
<reference evidence="8" key="2">
    <citation type="submission" date="2020-11" db="EMBL/GenBank/DDBJ databases">
        <authorList>
            <person name="McCartney M.A."/>
            <person name="Auch B."/>
            <person name="Kono T."/>
            <person name="Mallez S."/>
            <person name="Becker A."/>
            <person name="Gohl D.M."/>
            <person name="Silverstein K.A.T."/>
            <person name="Koren S."/>
            <person name="Bechman K.B."/>
            <person name="Herman A."/>
            <person name="Abrahante J.E."/>
            <person name="Garbe J."/>
        </authorList>
    </citation>
    <scope>NUCLEOTIDE SEQUENCE</scope>
    <source>
        <strain evidence="8">Duluth1</strain>
        <tissue evidence="8">Whole animal</tissue>
    </source>
</reference>
<dbReference type="Pfam" id="PF00708">
    <property type="entry name" value="Acylphosphatase"/>
    <property type="match status" value="1"/>
</dbReference>
<evidence type="ECO:0000256" key="4">
    <source>
        <dbReference type="ARBA" id="ARBA00047645"/>
    </source>
</evidence>
<comment type="similarity">
    <text evidence="1 6">Belongs to the acylphosphatase family.</text>
</comment>
<evidence type="ECO:0000256" key="6">
    <source>
        <dbReference type="RuleBase" id="RU004168"/>
    </source>
</evidence>
<dbReference type="EMBL" id="JAIWYP010000003">
    <property type="protein sequence ID" value="KAH3859096.1"/>
    <property type="molecule type" value="Genomic_DNA"/>
</dbReference>
<dbReference type="Proteomes" id="UP000828390">
    <property type="component" value="Unassembled WGS sequence"/>
</dbReference>
<reference evidence="8" key="1">
    <citation type="journal article" date="2019" name="bioRxiv">
        <title>The Genome of the Zebra Mussel, Dreissena polymorpha: A Resource for Invasive Species Research.</title>
        <authorList>
            <person name="McCartney M.A."/>
            <person name="Auch B."/>
            <person name="Kono T."/>
            <person name="Mallez S."/>
            <person name="Zhang Y."/>
            <person name="Obille A."/>
            <person name="Becker A."/>
            <person name="Abrahante J.E."/>
            <person name="Garbe J."/>
            <person name="Badalamenti J.P."/>
            <person name="Herman A."/>
            <person name="Mangelson H."/>
            <person name="Liachko I."/>
            <person name="Sullivan S."/>
            <person name="Sone E.D."/>
            <person name="Koren S."/>
            <person name="Silverstein K.A.T."/>
            <person name="Beckman K.B."/>
            <person name="Gohl D.M."/>
        </authorList>
    </citation>
    <scope>NUCLEOTIDE SEQUENCE</scope>
    <source>
        <strain evidence="8">Duluth1</strain>
        <tissue evidence="8">Whole animal</tissue>
    </source>
</reference>
<evidence type="ECO:0000259" key="7">
    <source>
        <dbReference type="PROSITE" id="PS51160"/>
    </source>
</evidence>
<evidence type="ECO:0000256" key="1">
    <source>
        <dbReference type="ARBA" id="ARBA00005614"/>
    </source>
</evidence>
<dbReference type="GO" id="GO:0003998">
    <property type="term" value="F:acylphosphatase activity"/>
    <property type="evidence" value="ECO:0007669"/>
    <property type="project" value="UniProtKB-EC"/>
</dbReference>
<sequence length="70" mass="7827">MKAFTNYTDHSMFLSVDFEIVGLVQGVFFRKYALHAANKLGVTGWIKNTRTGGIMGNIQGVQVQQRARAH</sequence>
<feature type="active site" evidence="5">
    <location>
        <position position="30"/>
    </location>
</feature>
<dbReference type="InterPro" id="IPR001792">
    <property type="entry name" value="Acylphosphatase-like_dom"/>
</dbReference>
<proteinExistence type="inferred from homology"/>